<proteinExistence type="predicted"/>
<reference evidence="1" key="1">
    <citation type="submission" date="2024-05" db="EMBL/GenBank/DDBJ databases">
        <title>Whole-Genome Sequence of CFS9, a Potential Fish Probiotic Isolated from the Body Surface of Silurus asotus.</title>
        <authorList>
            <person name="Kojima M."/>
            <person name="Tobioka K."/>
            <person name="Yokota K."/>
            <person name="Nakatani H."/>
            <person name="Hori K."/>
            <person name="Tamaru Y."/>
            <person name="Okazaki F."/>
        </authorList>
    </citation>
    <scope>NUCLEOTIDE SEQUENCE</scope>
    <source>
        <strain evidence="1">CFS9</strain>
    </source>
</reference>
<dbReference type="EMBL" id="AP031573">
    <property type="protein sequence ID" value="BFM42786.1"/>
    <property type="molecule type" value="Genomic_DNA"/>
</dbReference>
<evidence type="ECO:0000313" key="1">
    <source>
        <dbReference type="EMBL" id="BFM42786.1"/>
    </source>
</evidence>
<gene>
    <name evidence="1" type="ORF">CFS9_14270</name>
</gene>
<dbReference type="RefSeq" id="WP_369617906.1">
    <property type="nucleotide sequence ID" value="NZ_AP031573.1"/>
</dbReference>
<sequence>MVGGQLGQWASGALGGVVVNGIKVTSPLLQGTIIGSLSSGATGGVMSFGMALISGANFNSALNAAGQGLTTGLVTGAISGAGGAYANSVKNKVNPFNGNDLRTIDSEMVKVRHHTSVENMNKIRSSNQMTPSRYSGFSDYGVDFENTINFNGNQRIFDAKSTGAFIELIVPKSILTPSPNPQSPNHVRIMTGNKNLQITPEFRPKYYINIYFGNK</sequence>
<accession>A0AAT9GZV0</accession>
<name>A0AAT9GZV0_9FLAO</name>
<dbReference type="AlphaFoldDB" id="A0AAT9GZV0"/>
<protein>
    <submittedName>
        <fullName evidence="1">Uncharacterized protein</fullName>
    </submittedName>
</protein>
<organism evidence="1">
    <name type="scientific">Flavobacterium sp. CFS9</name>
    <dbReference type="NCBI Taxonomy" id="3143118"/>
    <lineage>
        <taxon>Bacteria</taxon>
        <taxon>Pseudomonadati</taxon>
        <taxon>Bacteroidota</taxon>
        <taxon>Flavobacteriia</taxon>
        <taxon>Flavobacteriales</taxon>
        <taxon>Flavobacteriaceae</taxon>
        <taxon>Flavobacterium</taxon>
    </lineage>
</organism>